<evidence type="ECO:0000256" key="4">
    <source>
        <dbReference type="PROSITE-ProRule" id="PRU00333"/>
    </source>
</evidence>
<evidence type="ECO:0000256" key="5">
    <source>
        <dbReference type="SAM" id="MobiDB-lite"/>
    </source>
</evidence>
<dbReference type="AlphaFoldDB" id="V4R413"/>
<dbReference type="PATRIC" id="fig|631454.5.peg.476"/>
<dbReference type="Proteomes" id="UP000017819">
    <property type="component" value="Unassembled WGS sequence"/>
</dbReference>
<keyword evidence="3 4" id="KW-0862">Zinc</keyword>
<dbReference type="NCBIfam" id="NF005718">
    <property type="entry name" value="PRK07534.1"/>
    <property type="match status" value="1"/>
</dbReference>
<dbReference type="GO" id="GO:0009086">
    <property type="term" value="P:methionine biosynthetic process"/>
    <property type="evidence" value="ECO:0007669"/>
    <property type="project" value="InterPro"/>
</dbReference>
<evidence type="ECO:0000259" key="6">
    <source>
        <dbReference type="PROSITE" id="PS50970"/>
    </source>
</evidence>
<comment type="cofactor">
    <cofactor evidence="3">
        <name>Zn(2+)</name>
        <dbReference type="ChEBI" id="CHEBI:29105"/>
    </cofactor>
    <text evidence="3">Binds 1 zinc ion per subunit.</text>
</comment>
<dbReference type="EC" id="2.1.1.5" evidence="7"/>
<dbReference type="GO" id="GO:0047150">
    <property type="term" value="F:betaine-homocysteine S-methyltransferase activity"/>
    <property type="evidence" value="ECO:0007669"/>
    <property type="project" value="UniProtKB-EC"/>
</dbReference>
<comment type="caution">
    <text evidence="7">The sequence shown here is derived from an EMBL/GenBank/DDBJ whole genome shotgun (WGS) entry which is preliminary data.</text>
</comment>
<proteinExistence type="predicted"/>
<sequence length="335" mass="34952">MSLLDDLLALNRPLLADGATGTSYFARGLASGDPPELWLTEHPERVKEVHAEFVAAGSDIILTNSFGANAFRLKLHDMQDRVFELNRRAAELAREVADAAGRPVAVAGSVGPTGELFAPLGAMTYDDAVAAFTEQAKGLKAGGADILWIETMSAPEEVKAAAEAAAAVDMPYCFTFSFDTAGRTMMGMKPTDVPALGAELPGRPVAMGGNCGVGAPDLLASMLAMREAAPGAVLIAKGNCGIPQVHGDHLEYSGTPELMADYARLAVDCGVRIVGGCCGTTARHVAAMAEALAGHEPGPPPTIDEIVARLGPTLMKHAHDGEAPAGRTRRSRRRD</sequence>
<organism evidence="7 8">
    <name type="scientific">Lutibaculum baratangense AMV1</name>
    <dbReference type="NCBI Taxonomy" id="631454"/>
    <lineage>
        <taxon>Bacteria</taxon>
        <taxon>Pseudomonadati</taxon>
        <taxon>Pseudomonadota</taxon>
        <taxon>Alphaproteobacteria</taxon>
        <taxon>Hyphomicrobiales</taxon>
        <taxon>Tepidamorphaceae</taxon>
        <taxon>Lutibaculum</taxon>
    </lineage>
</organism>
<name>V4R413_9HYPH</name>
<dbReference type="GO" id="GO:0008270">
    <property type="term" value="F:zinc ion binding"/>
    <property type="evidence" value="ECO:0007669"/>
    <property type="project" value="InterPro"/>
</dbReference>
<accession>V4R413</accession>
<keyword evidence="3 4" id="KW-0479">Metal-binding</keyword>
<dbReference type="PANTHER" id="PTHR11103">
    <property type="entry name" value="SLR1189 PROTEIN"/>
    <property type="match status" value="1"/>
</dbReference>
<dbReference type="OrthoDB" id="9803687at2"/>
<feature type="binding site" evidence="3 4">
    <location>
        <position position="211"/>
    </location>
    <ligand>
        <name>Zn(2+)</name>
        <dbReference type="ChEBI" id="CHEBI:29105"/>
    </ligand>
</feature>
<evidence type="ECO:0000313" key="7">
    <source>
        <dbReference type="EMBL" id="ESR26702.1"/>
    </source>
</evidence>
<dbReference type="Gene3D" id="3.20.20.330">
    <property type="entry name" value="Homocysteine-binding-like domain"/>
    <property type="match status" value="1"/>
</dbReference>
<feature type="region of interest" description="Disordered" evidence="5">
    <location>
        <begin position="316"/>
        <end position="335"/>
    </location>
</feature>
<dbReference type="PANTHER" id="PTHR11103:SF18">
    <property type="entry name" value="SLR1189 PROTEIN"/>
    <property type="match status" value="1"/>
</dbReference>
<evidence type="ECO:0000256" key="1">
    <source>
        <dbReference type="ARBA" id="ARBA00022603"/>
    </source>
</evidence>
<gene>
    <name evidence="7" type="ORF">N177_0486</name>
</gene>
<evidence type="ECO:0000256" key="3">
    <source>
        <dbReference type="PIRSR" id="PIRSR037505-2"/>
    </source>
</evidence>
<dbReference type="SUPFAM" id="SSF82282">
    <property type="entry name" value="Homocysteine S-methyltransferase"/>
    <property type="match status" value="1"/>
</dbReference>
<dbReference type="PIRSF" id="PIRSF037505">
    <property type="entry name" value="Betaine_HMT"/>
    <property type="match status" value="1"/>
</dbReference>
<keyword evidence="8" id="KW-1185">Reference proteome</keyword>
<evidence type="ECO:0000256" key="2">
    <source>
        <dbReference type="ARBA" id="ARBA00022679"/>
    </source>
</evidence>
<dbReference type="eggNOG" id="COG0646">
    <property type="taxonomic scope" value="Bacteria"/>
</dbReference>
<dbReference type="GO" id="GO:0032259">
    <property type="term" value="P:methylation"/>
    <property type="evidence" value="ECO:0007669"/>
    <property type="project" value="UniProtKB-KW"/>
</dbReference>
<keyword evidence="1 4" id="KW-0489">Methyltransferase</keyword>
<dbReference type="InterPro" id="IPR017226">
    <property type="entry name" value="BHMT-like"/>
</dbReference>
<dbReference type="Pfam" id="PF02574">
    <property type="entry name" value="S-methyl_trans"/>
    <property type="match status" value="1"/>
</dbReference>
<dbReference type="InterPro" id="IPR003726">
    <property type="entry name" value="HCY_dom"/>
</dbReference>
<dbReference type="STRING" id="631454.N177_0486"/>
<keyword evidence="2 4" id="KW-0808">Transferase</keyword>
<feature type="domain" description="Hcy-binding" evidence="6">
    <location>
        <begin position="2"/>
        <end position="292"/>
    </location>
</feature>
<dbReference type="InterPro" id="IPR036589">
    <property type="entry name" value="HCY_dom_sf"/>
</dbReference>
<protein>
    <submittedName>
        <fullName evidence="7">Betaine--homocysteine S-methyltransferase</fullName>
        <ecNumber evidence="7">2.1.1.5</ecNumber>
    </submittedName>
</protein>
<feature type="binding site" evidence="3 4">
    <location>
        <position position="277"/>
    </location>
    <ligand>
        <name>Zn(2+)</name>
        <dbReference type="ChEBI" id="CHEBI:29105"/>
    </ligand>
</feature>
<evidence type="ECO:0000313" key="8">
    <source>
        <dbReference type="Proteomes" id="UP000017819"/>
    </source>
</evidence>
<dbReference type="PROSITE" id="PS50970">
    <property type="entry name" value="HCY"/>
    <property type="match status" value="1"/>
</dbReference>
<reference evidence="7 8" key="1">
    <citation type="journal article" date="2014" name="Genome Announc.">
        <title>Draft Genome Sequence of Lutibaculum baratangense Strain AMV1T, Isolated from a Mud Volcano in Andamans, India.</title>
        <authorList>
            <person name="Singh A."/>
            <person name="Sreenivas A."/>
            <person name="Sathyanarayana Reddy G."/>
            <person name="Pinnaka A.K."/>
            <person name="Shivaji S."/>
        </authorList>
    </citation>
    <scope>NUCLEOTIDE SEQUENCE [LARGE SCALE GENOMIC DNA]</scope>
    <source>
        <strain evidence="7 8">AMV1</strain>
    </source>
</reference>
<dbReference type="RefSeq" id="WP_023430635.1">
    <property type="nucleotide sequence ID" value="NZ_AWXZ01000013.1"/>
</dbReference>
<dbReference type="EMBL" id="AWXZ01000013">
    <property type="protein sequence ID" value="ESR26702.1"/>
    <property type="molecule type" value="Genomic_DNA"/>
</dbReference>
<feature type="binding site" evidence="3 4">
    <location>
        <position position="278"/>
    </location>
    <ligand>
        <name>Zn(2+)</name>
        <dbReference type="ChEBI" id="CHEBI:29105"/>
    </ligand>
</feature>